<feature type="domain" description="CRAL-TRIO" evidence="2">
    <location>
        <begin position="346"/>
        <end position="523"/>
    </location>
</feature>
<protein>
    <recommendedName>
        <fullName evidence="2">CRAL-TRIO domain-containing protein</fullName>
    </recommendedName>
</protein>
<organism evidence="3">
    <name type="scientific">Pseudo-nitzschia australis</name>
    <dbReference type="NCBI Taxonomy" id="44445"/>
    <lineage>
        <taxon>Eukaryota</taxon>
        <taxon>Sar</taxon>
        <taxon>Stramenopiles</taxon>
        <taxon>Ochrophyta</taxon>
        <taxon>Bacillariophyta</taxon>
        <taxon>Bacillariophyceae</taxon>
        <taxon>Bacillariophycidae</taxon>
        <taxon>Bacillariales</taxon>
        <taxon>Bacillariaceae</taxon>
        <taxon>Pseudo-nitzschia</taxon>
    </lineage>
</organism>
<gene>
    <name evidence="3" type="ORF">PAUS00366_LOCUS346</name>
</gene>
<dbReference type="PANTHER" id="PTHR45657">
    <property type="entry name" value="CRAL-TRIO DOMAIN-CONTAINING PROTEIN YKL091C-RELATED"/>
    <property type="match status" value="1"/>
</dbReference>
<evidence type="ECO:0000256" key="1">
    <source>
        <dbReference type="SAM" id="MobiDB-lite"/>
    </source>
</evidence>
<sequence length="719" mass="81139">MCKTSATSSKRDNNNRGMKNNKNFDGNIEPAKEYPVQPMEPTETTVSTCCGCRPKAKRKSRKYKKEPEIDGWRRVFHLRARFRDVDPGKDSEWTAFHHHHGSESGRSSVKSDDDDDSMFFFDAVDHPLGEDEYPIDGYIIGGRGKPRVVFTTSMEHPAPRVSLEEPVSMLRNSLKNGPCSSTGSRVSWRDAHEDDSLELVPQENTNYSNRTKAKIANHKEPSLRFKRIRSRSTEELTTDLQQFPTPPAVEDVIGMAGYPGTLTVEELEECQKFLRGLNELPPAVAEQVYSLRDIEDQPYTICRWLRATKFDADAILTRLAENQFLFEQAKAHNFYGPDIEDHLGCPLSVFLSQYPFLSVGRGRNGSPINYFLAGKINPEGIMALCTIEQLTCYFWFSFMYKMKDEMRITQQMNEDFCRCEGINVLDLSGLSASALTSETMEVIKIASKVSDFFPETLHAMLVINAPGFFAFSWKLIKNFIDPRTASRIQLFSSQVKGQKALESLVDKKKEMSSDYGGGNISLQEAFLRECSDPQIVRQEIELIHCKRKSKKAISKAWRLSENECMEITIYTRSVSQAEVSISLDGSIVKIVRVQCKFEGEGVEMKPLPNKTTAVYAKFGELVGPGKVVVEAHDIDSTISRHHGSMSRGYYLVVGDIKPVASVSQMKGKPRVSFSFDNEERTKSNQRDFVTVPPGATITMTGVDDPKSLKRKSQRKKASR</sequence>
<feature type="region of interest" description="Disordered" evidence="1">
    <location>
        <begin position="677"/>
        <end position="719"/>
    </location>
</feature>
<feature type="compositionally biased region" description="Polar residues" evidence="1">
    <location>
        <begin position="174"/>
        <end position="185"/>
    </location>
</feature>
<feature type="region of interest" description="Disordered" evidence="1">
    <location>
        <begin position="174"/>
        <end position="194"/>
    </location>
</feature>
<feature type="region of interest" description="Disordered" evidence="1">
    <location>
        <begin position="1"/>
        <end position="47"/>
    </location>
</feature>
<proteinExistence type="predicted"/>
<evidence type="ECO:0000313" key="3">
    <source>
        <dbReference type="EMBL" id="CAE0707626.1"/>
    </source>
</evidence>
<feature type="compositionally biased region" description="Basic residues" evidence="1">
    <location>
        <begin position="708"/>
        <end position="719"/>
    </location>
</feature>
<evidence type="ECO:0000259" key="2">
    <source>
        <dbReference type="PROSITE" id="PS50191"/>
    </source>
</evidence>
<dbReference type="AlphaFoldDB" id="A0A7S4EEA4"/>
<dbReference type="CDD" id="cd00170">
    <property type="entry name" value="SEC14"/>
    <property type="match status" value="1"/>
</dbReference>
<dbReference type="SUPFAM" id="SSF52087">
    <property type="entry name" value="CRAL/TRIO domain"/>
    <property type="match status" value="1"/>
</dbReference>
<reference evidence="3" key="1">
    <citation type="submission" date="2021-01" db="EMBL/GenBank/DDBJ databases">
        <authorList>
            <person name="Corre E."/>
            <person name="Pelletier E."/>
            <person name="Niang G."/>
            <person name="Scheremetjew M."/>
            <person name="Finn R."/>
            <person name="Kale V."/>
            <person name="Holt S."/>
            <person name="Cochrane G."/>
            <person name="Meng A."/>
            <person name="Brown T."/>
            <person name="Cohen L."/>
        </authorList>
    </citation>
    <scope>NUCLEOTIDE SEQUENCE</scope>
    <source>
        <strain evidence="3">10249 10 AB</strain>
    </source>
</reference>
<dbReference type="Gene3D" id="3.40.525.10">
    <property type="entry name" value="CRAL-TRIO lipid binding domain"/>
    <property type="match status" value="1"/>
</dbReference>
<accession>A0A7S4EEA4</accession>
<dbReference type="SMART" id="SM00516">
    <property type="entry name" value="SEC14"/>
    <property type="match status" value="1"/>
</dbReference>
<dbReference type="Pfam" id="PF00650">
    <property type="entry name" value="CRAL_TRIO"/>
    <property type="match status" value="1"/>
</dbReference>
<dbReference type="InterPro" id="IPR051026">
    <property type="entry name" value="PI/PC_transfer"/>
</dbReference>
<name>A0A7S4EEA4_9STRA</name>
<dbReference type="PANTHER" id="PTHR45657:SF1">
    <property type="entry name" value="CRAL-TRIO DOMAIN-CONTAINING PROTEIN YKL091C-RELATED"/>
    <property type="match status" value="1"/>
</dbReference>
<dbReference type="PROSITE" id="PS50191">
    <property type="entry name" value="CRAL_TRIO"/>
    <property type="match status" value="1"/>
</dbReference>
<dbReference type="InterPro" id="IPR036865">
    <property type="entry name" value="CRAL-TRIO_dom_sf"/>
</dbReference>
<dbReference type="InterPro" id="IPR001251">
    <property type="entry name" value="CRAL-TRIO_dom"/>
</dbReference>
<dbReference type="EMBL" id="HBIX01000442">
    <property type="protein sequence ID" value="CAE0707626.1"/>
    <property type="molecule type" value="Transcribed_RNA"/>
</dbReference>